<dbReference type="AlphaFoldDB" id="A0A9J6B9B2"/>
<comment type="caution">
    <text evidence="3">The sequence shown here is derived from an EMBL/GenBank/DDBJ whole genome shotgun (WGS) entry which is preliminary data.</text>
</comment>
<evidence type="ECO:0000259" key="2">
    <source>
        <dbReference type="PROSITE" id="PS51253"/>
    </source>
</evidence>
<dbReference type="EMBL" id="JADBJN010000006">
    <property type="protein sequence ID" value="KAG5666306.1"/>
    <property type="molecule type" value="Genomic_DNA"/>
</dbReference>
<sequence length="306" mass="35751">MSCISCKDYAKRITNIFKDEELKVKFESLTGLIIFNNLFLCEACEEILISCHKFKQNCTENYEKDLIKYDPIEKSNHEKPSSAILLITEDEMFSIESKDENQLNLDEEHLMEIEENIETINIDPLDQNSTTSKSQPRLRLLPDIDTFDTIECEIQTTEVEEEIEPKAAAVKEIKTRRAYSSGEKLEVVAFAEVSSNRQAAKVFCIDESCIRKWRNQKEQLIEINRERGTKRKPNLRFPQLEAQLKSFVIKKLEAGFILRPSEIKAESIRIAEELKIENFKGTSSYIFKFMERYHIPSGRNRMLRKF</sequence>
<dbReference type="GO" id="GO:0003677">
    <property type="term" value="F:DNA binding"/>
    <property type="evidence" value="ECO:0007669"/>
    <property type="project" value="UniProtKB-KW"/>
</dbReference>
<gene>
    <name evidence="3" type="ORF">PVAND_017857</name>
</gene>
<evidence type="ECO:0000256" key="1">
    <source>
        <dbReference type="ARBA" id="ARBA00023125"/>
    </source>
</evidence>
<dbReference type="OrthoDB" id="7789973at2759"/>
<feature type="domain" description="HTH CENPB-type" evidence="2">
    <location>
        <begin position="228"/>
        <end position="299"/>
    </location>
</feature>
<keyword evidence="1" id="KW-0238">DNA-binding</keyword>
<dbReference type="InterPro" id="IPR006600">
    <property type="entry name" value="HTH_CenpB_DNA-bd_dom"/>
</dbReference>
<name>A0A9J6B9B2_POLVA</name>
<keyword evidence="4" id="KW-1185">Reference proteome</keyword>
<dbReference type="Pfam" id="PF03221">
    <property type="entry name" value="HTH_Tnp_Tc5"/>
    <property type="match status" value="1"/>
</dbReference>
<evidence type="ECO:0000313" key="4">
    <source>
        <dbReference type="Proteomes" id="UP001107558"/>
    </source>
</evidence>
<dbReference type="InterPro" id="IPR018586">
    <property type="entry name" value="Brinker_DNA-bd"/>
</dbReference>
<accession>A0A9J6B9B2</accession>
<reference evidence="3" key="1">
    <citation type="submission" date="2021-03" db="EMBL/GenBank/DDBJ databases">
        <title>Chromosome level genome of the anhydrobiotic midge Polypedilum vanderplanki.</title>
        <authorList>
            <person name="Yoshida Y."/>
            <person name="Kikawada T."/>
            <person name="Gusev O."/>
        </authorList>
    </citation>
    <scope>NUCLEOTIDE SEQUENCE</scope>
    <source>
        <strain evidence="3">NIAS01</strain>
        <tissue evidence="3">Whole body or cell culture</tissue>
    </source>
</reference>
<evidence type="ECO:0000313" key="3">
    <source>
        <dbReference type="EMBL" id="KAG5666306.1"/>
    </source>
</evidence>
<dbReference type="Proteomes" id="UP001107558">
    <property type="component" value="Unassembled WGS sequence"/>
</dbReference>
<protein>
    <recommendedName>
        <fullName evidence="2">HTH CENPB-type domain-containing protein</fullName>
    </recommendedName>
</protein>
<dbReference type="Pfam" id="PF09607">
    <property type="entry name" value="BrkDBD"/>
    <property type="match status" value="1"/>
</dbReference>
<proteinExistence type="predicted"/>
<organism evidence="3 4">
    <name type="scientific">Polypedilum vanderplanki</name>
    <name type="common">Sleeping chironomid midge</name>
    <dbReference type="NCBI Taxonomy" id="319348"/>
    <lineage>
        <taxon>Eukaryota</taxon>
        <taxon>Metazoa</taxon>
        <taxon>Ecdysozoa</taxon>
        <taxon>Arthropoda</taxon>
        <taxon>Hexapoda</taxon>
        <taxon>Insecta</taxon>
        <taxon>Pterygota</taxon>
        <taxon>Neoptera</taxon>
        <taxon>Endopterygota</taxon>
        <taxon>Diptera</taxon>
        <taxon>Nematocera</taxon>
        <taxon>Chironomoidea</taxon>
        <taxon>Chironomidae</taxon>
        <taxon>Chironominae</taxon>
        <taxon>Polypedilum</taxon>
        <taxon>Polypedilum</taxon>
    </lineage>
</organism>
<dbReference type="PROSITE" id="PS51253">
    <property type="entry name" value="HTH_CENPB"/>
    <property type="match status" value="1"/>
</dbReference>